<evidence type="ECO:0000313" key="4">
    <source>
        <dbReference type="Proteomes" id="UP001245285"/>
    </source>
</evidence>
<comment type="caution">
    <text evidence="3">The sequence shown here is derived from an EMBL/GenBank/DDBJ whole genome shotgun (WGS) entry which is preliminary data.</text>
</comment>
<keyword evidence="4" id="KW-1185">Reference proteome</keyword>
<feature type="compositionally biased region" description="Acidic residues" evidence="1">
    <location>
        <begin position="25"/>
        <end position="55"/>
    </location>
</feature>
<organism evidence="3 4">
    <name type="scientific">Autumnicola lenta</name>
    <dbReference type="NCBI Taxonomy" id="3075593"/>
    <lineage>
        <taxon>Bacteria</taxon>
        <taxon>Pseudomonadati</taxon>
        <taxon>Bacteroidota</taxon>
        <taxon>Flavobacteriia</taxon>
        <taxon>Flavobacteriales</taxon>
        <taxon>Flavobacteriaceae</taxon>
        <taxon>Autumnicola</taxon>
    </lineage>
</organism>
<dbReference type="PROSITE" id="PS51257">
    <property type="entry name" value="PROKAR_LIPOPROTEIN"/>
    <property type="match status" value="1"/>
</dbReference>
<dbReference type="Proteomes" id="UP001245285">
    <property type="component" value="Unassembled WGS sequence"/>
</dbReference>
<accession>A0ABU3CJT0</accession>
<evidence type="ECO:0000313" key="3">
    <source>
        <dbReference type="EMBL" id="MDT0646571.1"/>
    </source>
</evidence>
<evidence type="ECO:0000256" key="2">
    <source>
        <dbReference type="SAM" id="SignalP"/>
    </source>
</evidence>
<protein>
    <recommendedName>
        <fullName evidence="5">Secreted protein</fullName>
    </recommendedName>
</protein>
<dbReference type="EMBL" id="JAVRHO010000009">
    <property type="protein sequence ID" value="MDT0646571.1"/>
    <property type="molecule type" value="Genomic_DNA"/>
</dbReference>
<feature type="signal peptide" evidence="2">
    <location>
        <begin position="1"/>
        <end position="19"/>
    </location>
</feature>
<evidence type="ECO:0000256" key="1">
    <source>
        <dbReference type="SAM" id="MobiDB-lite"/>
    </source>
</evidence>
<feature type="region of interest" description="Disordered" evidence="1">
    <location>
        <begin position="24"/>
        <end position="55"/>
    </location>
</feature>
<proteinExistence type="predicted"/>
<reference evidence="3 4" key="1">
    <citation type="submission" date="2023-09" db="EMBL/GenBank/DDBJ databases">
        <authorList>
            <person name="Rey-Velasco X."/>
        </authorList>
    </citation>
    <scope>NUCLEOTIDE SEQUENCE [LARGE SCALE GENOMIC DNA]</scope>
    <source>
        <strain evidence="3 4">F260</strain>
    </source>
</reference>
<keyword evidence="2" id="KW-0732">Signal</keyword>
<evidence type="ECO:0008006" key="5">
    <source>
        <dbReference type="Google" id="ProtNLM"/>
    </source>
</evidence>
<name>A0ABU3CJT0_9FLAO</name>
<dbReference type="RefSeq" id="WP_311494738.1">
    <property type="nucleotide sequence ID" value="NZ_JAVRHO010000009.1"/>
</dbReference>
<gene>
    <name evidence="3" type="ORF">RM545_07710</name>
</gene>
<feature type="chain" id="PRO_5046865303" description="Secreted protein" evidence="2">
    <location>
        <begin position="20"/>
        <end position="55"/>
    </location>
</feature>
<sequence>MKKLFLLFALLFSVSTSFVSCRDTPEEERAEEAAEAVEERADEIEEAADEVEDEY</sequence>